<feature type="transmembrane region" description="Helical" evidence="1">
    <location>
        <begin position="89"/>
        <end position="110"/>
    </location>
</feature>
<feature type="transmembrane region" description="Helical" evidence="1">
    <location>
        <begin position="12"/>
        <end position="27"/>
    </location>
</feature>
<dbReference type="AlphaFoldDB" id="X0YPS1"/>
<keyword evidence="1" id="KW-0812">Transmembrane</keyword>
<sequence length="154" mass="18103">MRIKQFLKEKEIYLLIILGFLLRFYKIKERFIWGTEQSLSLSTIVKFFEEKKLSLIGVHLLNPKSALFRSPFFTYIFALPLKIFKFNPFTLEILFALMGIVVTCLIYLAAKNFFDRKTAFLSSLFYASNFFVVQIDKKIWTITPTIITSALILF</sequence>
<gene>
    <name evidence="3" type="ORF">S01H1_71087</name>
</gene>
<evidence type="ECO:0000313" key="3">
    <source>
        <dbReference type="EMBL" id="GAG38711.1"/>
    </source>
</evidence>
<proteinExistence type="predicted"/>
<evidence type="ECO:0000256" key="1">
    <source>
        <dbReference type="SAM" id="Phobius"/>
    </source>
</evidence>
<comment type="caution">
    <text evidence="3">The sequence shown here is derived from an EMBL/GenBank/DDBJ whole genome shotgun (WGS) entry which is preliminary data.</text>
</comment>
<feature type="domain" description="Glycosyltransferase RgtA/B/C/D-like" evidence="2">
    <location>
        <begin position="70"/>
        <end position="137"/>
    </location>
</feature>
<feature type="non-terminal residue" evidence="3">
    <location>
        <position position="154"/>
    </location>
</feature>
<dbReference type="InterPro" id="IPR038731">
    <property type="entry name" value="RgtA/B/C-like"/>
</dbReference>
<keyword evidence="1" id="KW-1133">Transmembrane helix</keyword>
<keyword evidence="1" id="KW-0472">Membrane</keyword>
<name>X0YPS1_9ZZZZ</name>
<organism evidence="3">
    <name type="scientific">marine sediment metagenome</name>
    <dbReference type="NCBI Taxonomy" id="412755"/>
    <lineage>
        <taxon>unclassified sequences</taxon>
        <taxon>metagenomes</taxon>
        <taxon>ecological metagenomes</taxon>
    </lineage>
</organism>
<dbReference type="Pfam" id="PF13231">
    <property type="entry name" value="PMT_2"/>
    <property type="match status" value="1"/>
</dbReference>
<accession>X0YPS1</accession>
<reference evidence="3" key="1">
    <citation type="journal article" date="2014" name="Front. Microbiol.">
        <title>High frequency of phylogenetically diverse reductive dehalogenase-homologous genes in deep subseafloor sedimentary metagenomes.</title>
        <authorList>
            <person name="Kawai M."/>
            <person name="Futagami T."/>
            <person name="Toyoda A."/>
            <person name="Takaki Y."/>
            <person name="Nishi S."/>
            <person name="Hori S."/>
            <person name="Arai W."/>
            <person name="Tsubouchi T."/>
            <person name="Morono Y."/>
            <person name="Uchiyama I."/>
            <person name="Ito T."/>
            <person name="Fujiyama A."/>
            <person name="Inagaki F."/>
            <person name="Takami H."/>
        </authorList>
    </citation>
    <scope>NUCLEOTIDE SEQUENCE</scope>
    <source>
        <strain evidence="3">Expedition CK06-06</strain>
    </source>
</reference>
<evidence type="ECO:0000259" key="2">
    <source>
        <dbReference type="Pfam" id="PF13231"/>
    </source>
</evidence>
<protein>
    <recommendedName>
        <fullName evidence="2">Glycosyltransferase RgtA/B/C/D-like domain-containing protein</fullName>
    </recommendedName>
</protein>
<dbReference type="EMBL" id="BARS01047315">
    <property type="protein sequence ID" value="GAG38711.1"/>
    <property type="molecule type" value="Genomic_DNA"/>
</dbReference>